<evidence type="ECO:0000256" key="1">
    <source>
        <dbReference type="SAM" id="Phobius"/>
    </source>
</evidence>
<feature type="transmembrane region" description="Helical" evidence="1">
    <location>
        <begin position="7"/>
        <end position="27"/>
    </location>
</feature>
<dbReference type="Proteomes" id="UP000678228">
    <property type="component" value="Unassembled WGS sequence"/>
</dbReference>
<dbReference type="RefSeq" id="WP_210595859.1">
    <property type="nucleotide sequence ID" value="NZ_JAGKSQ010000001.1"/>
</dbReference>
<feature type="transmembrane region" description="Helical" evidence="1">
    <location>
        <begin position="47"/>
        <end position="67"/>
    </location>
</feature>
<keyword evidence="2" id="KW-0808">Transferase</keyword>
<protein>
    <submittedName>
        <fullName evidence="2">Glycosyl transferase</fullName>
    </submittedName>
</protein>
<evidence type="ECO:0000313" key="3">
    <source>
        <dbReference type="Proteomes" id="UP000678228"/>
    </source>
</evidence>
<dbReference type="GO" id="GO:0016740">
    <property type="term" value="F:transferase activity"/>
    <property type="evidence" value="ECO:0007669"/>
    <property type="project" value="UniProtKB-KW"/>
</dbReference>
<keyword evidence="1" id="KW-1133">Transmembrane helix</keyword>
<keyword evidence="1" id="KW-0472">Membrane</keyword>
<sequence length="71" mass="7896">MNKQAVTYVSLGIIIILISTPLGYNLVNIVYRNKNLTGEYVPILNGFIHSLMLIGILVFSIGIVTFVKDKK</sequence>
<name>A0A940WU36_9BACI</name>
<keyword evidence="3" id="KW-1185">Reference proteome</keyword>
<dbReference type="AlphaFoldDB" id="A0A940WU36"/>
<proteinExistence type="predicted"/>
<accession>A0A940WU36</accession>
<reference evidence="2" key="1">
    <citation type="submission" date="2021-03" db="EMBL/GenBank/DDBJ databases">
        <title>Bacillus suaedae sp. nov., isolated from Suaeda aralocaspica.</title>
        <authorList>
            <person name="Lei R.F.R."/>
        </authorList>
    </citation>
    <scope>NUCLEOTIDE SEQUENCE</scope>
    <source>
        <strain evidence="2">YZJH907-2</strain>
    </source>
</reference>
<evidence type="ECO:0000313" key="2">
    <source>
        <dbReference type="EMBL" id="MBP3950253.1"/>
    </source>
</evidence>
<keyword evidence="1" id="KW-0812">Transmembrane</keyword>
<comment type="caution">
    <text evidence="2">The sequence shown here is derived from an EMBL/GenBank/DDBJ whole genome shotgun (WGS) entry which is preliminary data.</text>
</comment>
<dbReference type="EMBL" id="JAGKSQ010000001">
    <property type="protein sequence ID" value="MBP3950253.1"/>
    <property type="molecule type" value="Genomic_DNA"/>
</dbReference>
<gene>
    <name evidence="2" type="ORF">J7W16_03840</name>
</gene>
<organism evidence="2 3">
    <name type="scientific">Halalkalibacter suaedae</name>
    <dbReference type="NCBI Taxonomy" id="2822140"/>
    <lineage>
        <taxon>Bacteria</taxon>
        <taxon>Bacillati</taxon>
        <taxon>Bacillota</taxon>
        <taxon>Bacilli</taxon>
        <taxon>Bacillales</taxon>
        <taxon>Bacillaceae</taxon>
        <taxon>Halalkalibacter</taxon>
    </lineage>
</organism>